<dbReference type="Proteomes" id="UP000318053">
    <property type="component" value="Unassembled WGS sequence"/>
</dbReference>
<keyword evidence="2" id="KW-1185">Reference proteome</keyword>
<protein>
    <submittedName>
        <fullName evidence="1">Uncharacterized protein</fullName>
    </submittedName>
</protein>
<dbReference type="EMBL" id="SJPK01000013">
    <property type="protein sequence ID" value="TWT56424.1"/>
    <property type="molecule type" value="Genomic_DNA"/>
</dbReference>
<reference evidence="1 2" key="1">
    <citation type="submission" date="2019-02" db="EMBL/GenBank/DDBJ databases">
        <title>Deep-cultivation of Planctomycetes and their phenomic and genomic characterization uncovers novel biology.</title>
        <authorList>
            <person name="Wiegand S."/>
            <person name="Jogler M."/>
            <person name="Boedeker C."/>
            <person name="Pinto D."/>
            <person name="Vollmers J."/>
            <person name="Rivas-Marin E."/>
            <person name="Kohn T."/>
            <person name="Peeters S.H."/>
            <person name="Heuer A."/>
            <person name="Rast P."/>
            <person name="Oberbeckmann S."/>
            <person name="Bunk B."/>
            <person name="Jeske O."/>
            <person name="Meyerdierks A."/>
            <person name="Storesund J.E."/>
            <person name="Kallscheuer N."/>
            <person name="Luecker S."/>
            <person name="Lage O.M."/>
            <person name="Pohl T."/>
            <person name="Merkel B.J."/>
            <person name="Hornburger P."/>
            <person name="Mueller R.-W."/>
            <person name="Bruemmer F."/>
            <person name="Labrenz M."/>
            <person name="Spormann A.M."/>
            <person name="Op Den Camp H."/>
            <person name="Overmann J."/>
            <person name="Amann R."/>
            <person name="Jetten M.S.M."/>
            <person name="Mascher T."/>
            <person name="Medema M.H."/>
            <person name="Devos D.P."/>
            <person name="Kaster A.-K."/>
            <person name="Ovreas L."/>
            <person name="Rohde M."/>
            <person name="Galperin M.Y."/>
            <person name="Jogler C."/>
        </authorList>
    </citation>
    <scope>NUCLEOTIDE SEQUENCE [LARGE SCALE GENOMIC DNA]</scope>
    <source>
        <strain evidence="1 2">CA85</strain>
    </source>
</reference>
<gene>
    <name evidence="1" type="ORF">CA85_42370</name>
</gene>
<comment type="caution">
    <text evidence="1">The sequence shown here is derived from an EMBL/GenBank/DDBJ whole genome shotgun (WGS) entry which is preliminary data.</text>
</comment>
<proteinExistence type="predicted"/>
<sequence>MPSPIQTKEKPKLDDPEREQIVTNLAQLIVQAHRLDQSTCESTEQPSDKASS</sequence>
<name>A0A5C5WZT2_9BACT</name>
<accession>A0A5C5WZT2</accession>
<organism evidence="1 2">
    <name type="scientific">Allorhodopirellula solitaria</name>
    <dbReference type="NCBI Taxonomy" id="2527987"/>
    <lineage>
        <taxon>Bacteria</taxon>
        <taxon>Pseudomonadati</taxon>
        <taxon>Planctomycetota</taxon>
        <taxon>Planctomycetia</taxon>
        <taxon>Pirellulales</taxon>
        <taxon>Pirellulaceae</taxon>
        <taxon>Allorhodopirellula</taxon>
    </lineage>
</organism>
<dbReference type="AlphaFoldDB" id="A0A5C5WZT2"/>
<evidence type="ECO:0000313" key="1">
    <source>
        <dbReference type="EMBL" id="TWT56424.1"/>
    </source>
</evidence>
<evidence type="ECO:0000313" key="2">
    <source>
        <dbReference type="Proteomes" id="UP000318053"/>
    </source>
</evidence>